<reference evidence="2" key="1">
    <citation type="journal article" date="2015" name="Genome Announc.">
        <title>Genome sequence of the AIDS-associated pathogen Penicillium marneffei (ATCC18224) and its near taxonomic relative Talaromyces stipitatus (ATCC10500).</title>
        <authorList>
            <person name="Nierman W.C."/>
            <person name="Fedorova-Abrams N.D."/>
            <person name="Andrianopoulos A."/>
        </authorList>
    </citation>
    <scope>NUCLEOTIDE SEQUENCE [LARGE SCALE GENOMIC DNA]</scope>
    <source>
        <strain evidence="2">ATCC 10500 / CBS 375.48 / QM 6759 / NRRL 1006</strain>
    </source>
</reference>
<accession>B8MQH1</accession>
<evidence type="ECO:0000313" key="1">
    <source>
        <dbReference type="EMBL" id="EED13373.1"/>
    </source>
</evidence>
<dbReference type="Proteomes" id="UP000001745">
    <property type="component" value="Unassembled WGS sequence"/>
</dbReference>
<dbReference type="EMBL" id="EQ962659">
    <property type="protein sequence ID" value="EED13373.1"/>
    <property type="molecule type" value="Genomic_DNA"/>
</dbReference>
<name>B8MQH1_TALSN</name>
<dbReference type="RefSeq" id="XP_002487484.1">
    <property type="nucleotide sequence ID" value="XM_002487439.1"/>
</dbReference>
<dbReference type="AlphaFoldDB" id="B8MQH1"/>
<proteinExistence type="predicted"/>
<organism evidence="1 2">
    <name type="scientific">Talaromyces stipitatus (strain ATCC 10500 / CBS 375.48 / QM 6759 / NRRL 1006)</name>
    <name type="common">Penicillium stipitatum</name>
    <dbReference type="NCBI Taxonomy" id="441959"/>
    <lineage>
        <taxon>Eukaryota</taxon>
        <taxon>Fungi</taxon>
        <taxon>Dikarya</taxon>
        <taxon>Ascomycota</taxon>
        <taxon>Pezizomycotina</taxon>
        <taxon>Eurotiomycetes</taxon>
        <taxon>Eurotiomycetidae</taxon>
        <taxon>Eurotiales</taxon>
        <taxon>Trichocomaceae</taxon>
        <taxon>Talaromyces</taxon>
        <taxon>Talaromyces sect. Talaromyces</taxon>
    </lineage>
</organism>
<dbReference type="InParanoid" id="B8MQH1"/>
<dbReference type="VEuPathDB" id="FungiDB:TSTA_058620"/>
<gene>
    <name evidence="1" type="ORF">TSTA_058620</name>
</gene>
<dbReference type="OrthoDB" id="26838at2759"/>
<sequence length="160" mass="18131">MAADTISTENSNRLARRIQKDVTASAALKASWQSTKRMSVGFTIRTKEVALMFPMNALSGQKSCNIVNKGCWRQMVRQATQELIKFSQCKNYDGKAKSKICGPWGSICIEQSIEDWNNEVIMEAGIVFDEDDHWRSEIKLRVKRLGRSLICIYGRASYVS</sequence>
<evidence type="ECO:0000313" key="2">
    <source>
        <dbReference type="Proteomes" id="UP000001745"/>
    </source>
</evidence>
<protein>
    <submittedName>
        <fullName evidence="1">Uncharacterized protein</fullName>
    </submittedName>
</protein>
<dbReference type="GeneID" id="8106464"/>
<dbReference type="HOGENOM" id="CLU_1653315_0_0_1"/>
<keyword evidence="2" id="KW-1185">Reference proteome</keyword>